<sequence>MFDSANRLTVGVHRPATAGPALPLFACIARAQQLLLDAFSRATDHVRRRSQVASSSVSRRGHGHPGVYRQVGEAKADIVGLNSVYTNDSVDCEAYSTDGMLQYWFYPSLLSQRHCSRRPCRAEPNTVVSAANAAREPRRPASNVNTSSPGAQRAKIETDDSDEDAGVRIVVTSQLVVWCAMRPLCLEVPSLSTSSTWDGEGRRPSHDPRIR</sequence>
<dbReference type="GeneID" id="20084318"/>
<dbReference type="EMBL" id="KI913964">
    <property type="protein sequence ID" value="ETW00711.1"/>
    <property type="molecule type" value="Genomic_DNA"/>
</dbReference>
<feature type="region of interest" description="Disordered" evidence="1">
    <location>
        <begin position="132"/>
        <end position="163"/>
    </location>
</feature>
<organism evidence="2">
    <name type="scientific">Aphanomyces invadans</name>
    <dbReference type="NCBI Taxonomy" id="157072"/>
    <lineage>
        <taxon>Eukaryota</taxon>
        <taxon>Sar</taxon>
        <taxon>Stramenopiles</taxon>
        <taxon>Oomycota</taxon>
        <taxon>Saprolegniomycetes</taxon>
        <taxon>Saprolegniales</taxon>
        <taxon>Verrucalvaceae</taxon>
        <taxon>Aphanomyces</taxon>
    </lineage>
</organism>
<protein>
    <submittedName>
        <fullName evidence="2">Uncharacterized protein</fullName>
    </submittedName>
</protein>
<gene>
    <name evidence="2" type="ORF">H310_07268</name>
</gene>
<accession>A0A024U481</accession>
<name>A0A024U481_9STRA</name>
<dbReference type="RefSeq" id="XP_008870846.1">
    <property type="nucleotide sequence ID" value="XM_008872624.1"/>
</dbReference>
<evidence type="ECO:0000256" key="1">
    <source>
        <dbReference type="SAM" id="MobiDB-lite"/>
    </source>
</evidence>
<feature type="region of interest" description="Disordered" evidence="1">
    <location>
        <begin position="47"/>
        <end position="67"/>
    </location>
</feature>
<dbReference type="AlphaFoldDB" id="A0A024U481"/>
<feature type="region of interest" description="Disordered" evidence="1">
    <location>
        <begin position="192"/>
        <end position="211"/>
    </location>
</feature>
<proteinExistence type="predicted"/>
<dbReference type="VEuPathDB" id="FungiDB:H310_07268"/>
<feature type="compositionally biased region" description="Basic and acidic residues" evidence="1">
    <location>
        <begin position="199"/>
        <end position="211"/>
    </location>
</feature>
<reference evidence="2" key="1">
    <citation type="submission" date="2013-12" db="EMBL/GenBank/DDBJ databases">
        <title>The Genome Sequence of Aphanomyces invadans NJM9701.</title>
        <authorList>
            <consortium name="The Broad Institute Genomics Platform"/>
            <person name="Russ C."/>
            <person name="Tyler B."/>
            <person name="van West P."/>
            <person name="Dieguez-Uribeondo J."/>
            <person name="Young S.K."/>
            <person name="Zeng Q."/>
            <person name="Gargeya S."/>
            <person name="Fitzgerald M."/>
            <person name="Abouelleil A."/>
            <person name="Alvarado L."/>
            <person name="Chapman S.B."/>
            <person name="Gainer-Dewar J."/>
            <person name="Goldberg J."/>
            <person name="Griggs A."/>
            <person name="Gujja S."/>
            <person name="Hansen M."/>
            <person name="Howarth C."/>
            <person name="Imamovic A."/>
            <person name="Ireland A."/>
            <person name="Larimer J."/>
            <person name="McCowan C."/>
            <person name="Murphy C."/>
            <person name="Pearson M."/>
            <person name="Poon T.W."/>
            <person name="Priest M."/>
            <person name="Roberts A."/>
            <person name="Saif S."/>
            <person name="Shea T."/>
            <person name="Sykes S."/>
            <person name="Wortman J."/>
            <person name="Nusbaum C."/>
            <person name="Birren B."/>
        </authorList>
    </citation>
    <scope>NUCLEOTIDE SEQUENCE [LARGE SCALE GENOMIC DNA]</scope>
    <source>
        <strain evidence="2">NJM9701</strain>
    </source>
</reference>
<evidence type="ECO:0000313" key="2">
    <source>
        <dbReference type="EMBL" id="ETW00712.1"/>
    </source>
</evidence>
<dbReference type="RefSeq" id="XP_008870847.1">
    <property type="nucleotide sequence ID" value="XM_008872625.1"/>
</dbReference>
<dbReference type="EMBL" id="KI913964">
    <property type="protein sequence ID" value="ETW00712.1"/>
    <property type="molecule type" value="Genomic_DNA"/>
</dbReference>